<dbReference type="PANTHER" id="PTHR48081:SF30">
    <property type="entry name" value="ACETYL-HYDROLASE LIPR-RELATED"/>
    <property type="match status" value="1"/>
</dbReference>
<feature type="domain" description="Alpha/beta hydrolase fold-3" evidence="4">
    <location>
        <begin position="26"/>
        <end position="173"/>
    </location>
</feature>
<reference evidence="5 6" key="1">
    <citation type="submission" date="2020-02" db="EMBL/GenBank/DDBJ databases">
        <title>Whole-genome analyses of novel actinobacteria.</title>
        <authorList>
            <person name="Sahin N."/>
        </authorList>
    </citation>
    <scope>NUCLEOTIDE SEQUENCE [LARGE SCALE GENOMIC DNA]</scope>
    <source>
        <strain evidence="5 6">A7024</strain>
    </source>
</reference>
<dbReference type="RefSeq" id="WP_165246277.1">
    <property type="nucleotide sequence ID" value="NZ_JAAKZV010000596.1"/>
</dbReference>
<dbReference type="AlphaFoldDB" id="A0A6G4UFB6"/>
<dbReference type="EMBL" id="JAAKZV010000596">
    <property type="protein sequence ID" value="NGN70506.1"/>
    <property type="molecule type" value="Genomic_DNA"/>
</dbReference>
<dbReference type="GO" id="GO:0004806">
    <property type="term" value="F:triacylglycerol lipase activity"/>
    <property type="evidence" value="ECO:0007669"/>
    <property type="project" value="TreeGrafter"/>
</dbReference>
<organism evidence="5 6">
    <name type="scientific">Streptomyces coryli</name>
    <dbReference type="NCBI Taxonomy" id="1128680"/>
    <lineage>
        <taxon>Bacteria</taxon>
        <taxon>Bacillati</taxon>
        <taxon>Actinomycetota</taxon>
        <taxon>Actinomycetes</taxon>
        <taxon>Kitasatosporales</taxon>
        <taxon>Streptomycetaceae</taxon>
        <taxon>Streptomyces</taxon>
    </lineage>
</organism>
<keyword evidence="2 5" id="KW-0378">Hydrolase</keyword>
<dbReference type="InterPro" id="IPR029058">
    <property type="entry name" value="AB_hydrolase_fold"/>
</dbReference>
<dbReference type="InterPro" id="IPR050300">
    <property type="entry name" value="GDXG_lipolytic_enzyme"/>
</dbReference>
<evidence type="ECO:0000256" key="2">
    <source>
        <dbReference type="ARBA" id="ARBA00022801"/>
    </source>
</evidence>
<feature type="non-terminal residue" evidence="5">
    <location>
        <position position="178"/>
    </location>
</feature>
<dbReference type="Gene3D" id="3.40.50.1820">
    <property type="entry name" value="alpha/beta hydrolase"/>
    <property type="match status" value="1"/>
</dbReference>
<feature type="region of interest" description="Disordered" evidence="3">
    <location>
        <begin position="91"/>
        <end position="122"/>
    </location>
</feature>
<evidence type="ECO:0000313" key="6">
    <source>
        <dbReference type="Proteomes" id="UP000481583"/>
    </source>
</evidence>
<accession>A0A6G4UFB6</accession>
<keyword evidence="6" id="KW-1185">Reference proteome</keyword>
<evidence type="ECO:0000259" key="4">
    <source>
        <dbReference type="Pfam" id="PF07859"/>
    </source>
</evidence>
<evidence type="ECO:0000256" key="3">
    <source>
        <dbReference type="SAM" id="MobiDB-lite"/>
    </source>
</evidence>
<dbReference type="Pfam" id="PF07859">
    <property type="entry name" value="Abhydrolase_3"/>
    <property type="match status" value="1"/>
</dbReference>
<feature type="compositionally biased region" description="Gly residues" evidence="3">
    <location>
        <begin position="108"/>
        <end position="118"/>
    </location>
</feature>
<dbReference type="InterPro" id="IPR013094">
    <property type="entry name" value="AB_hydrolase_3"/>
</dbReference>
<evidence type="ECO:0000313" key="5">
    <source>
        <dbReference type="EMBL" id="NGN70506.1"/>
    </source>
</evidence>
<protein>
    <submittedName>
        <fullName evidence="5">Alpha/beta hydrolase</fullName>
    </submittedName>
</protein>
<gene>
    <name evidence="5" type="ORF">G5C51_42365</name>
</gene>
<dbReference type="SUPFAM" id="SSF53474">
    <property type="entry name" value="alpha/beta-Hydrolases"/>
    <property type="match status" value="1"/>
</dbReference>
<sequence length="178" mass="17571">MEKLGAIPAAVVDPPGVVRPEALPPIVHLHGGGYRLGTAAGWVGFAGRLAAATGRRVIVPDYRLAPEHPFPAALHDAAAVWRAVAGRRADGAGPGGAGMDGAAVDGAGPAGSGPGGAGPAPVLTGDSAGGGLVVALALALRDGAVAAPPPARLALFSPLLDLRAEARSYRRNADRDQL</sequence>
<comment type="caution">
    <text evidence="5">The sequence shown here is derived from an EMBL/GenBank/DDBJ whole genome shotgun (WGS) entry which is preliminary data.</text>
</comment>
<dbReference type="Proteomes" id="UP000481583">
    <property type="component" value="Unassembled WGS sequence"/>
</dbReference>
<evidence type="ECO:0000256" key="1">
    <source>
        <dbReference type="ARBA" id="ARBA00010515"/>
    </source>
</evidence>
<proteinExistence type="inferred from homology"/>
<comment type="similarity">
    <text evidence="1">Belongs to the 'GDXG' lipolytic enzyme family.</text>
</comment>
<dbReference type="PANTHER" id="PTHR48081">
    <property type="entry name" value="AB HYDROLASE SUPERFAMILY PROTEIN C4A8.06C"/>
    <property type="match status" value="1"/>
</dbReference>
<name>A0A6G4UFB6_9ACTN</name>